<dbReference type="Gene3D" id="1.20.1260.10">
    <property type="match status" value="1"/>
</dbReference>
<protein>
    <submittedName>
        <fullName evidence="4">DUF4142 domain-containing protein</fullName>
    </submittedName>
</protein>
<accession>A0A372EPS8</accession>
<dbReference type="RefSeq" id="WP_116957219.1">
    <property type="nucleotide sequence ID" value="NZ_QVLS01000001.1"/>
</dbReference>
<dbReference type="InterPro" id="IPR009078">
    <property type="entry name" value="Ferritin-like_SF"/>
</dbReference>
<dbReference type="Proteomes" id="UP000261931">
    <property type="component" value="Unassembled WGS sequence"/>
</dbReference>
<gene>
    <name evidence="4" type="ORF">DY262_01490</name>
</gene>
<feature type="region of interest" description="Disordered" evidence="1">
    <location>
        <begin position="22"/>
        <end position="43"/>
    </location>
</feature>
<feature type="chain" id="PRO_5016935380" evidence="2">
    <location>
        <begin position="25"/>
        <end position="189"/>
    </location>
</feature>
<feature type="signal peptide" evidence="2">
    <location>
        <begin position="1"/>
        <end position="24"/>
    </location>
</feature>
<dbReference type="PANTHER" id="PTHR38593:SF1">
    <property type="entry name" value="BLR2558 PROTEIN"/>
    <property type="match status" value="1"/>
</dbReference>
<dbReference type="Pfam" id="PF13628">
    <property type="entry name" value="DUF4142"/>
    <property type="match status" value="1"/>
</dbReference>
<dbReference type="AlphaFoldDB" id="A0A372EPS8"/>
<evidence type="ECO:0000313" key="5">
    <source>
        <dbReference type="Proteomes" id="UP000261931"/>
    </source>
</evidence>
<dbReference type="SUPFAM" id="SSF47240">
    <property type="entry name" value="Ferritin-like"/>
    <property type="match status" value="1"/>
</dbReference>
<evidence type="ECO:0000256" key="1">
    <source>
        <dbReference type="SAM" id="MobiDB-lite"/>
    </source>
</evidence>
<sequence>MTRLHRRRAIALATLPLLSLPSWAQTGASPSPPPADARASRADSGFMEQAAQNGHAEIEASRLAVQKASDPQVQRFAQTMVDEHTRLAEELATLARAKGVELPREASMLQRGRLKLLSTSQGDTFHRRYVEAFGIDAHEDTIKLFDKAAARADDPDVKAFASRGLPGLRRHLTMAKELPPPRGSASKGS</sequence>
<proteinExistence type="predicted"/>
<evidence type="ECO:0000313" key="4">
    <source>
        <dbReference type="EMBL" id="RFP82531.1"/>
    </source>
</evidence>
<feature type="domain" description="DUF4142" evidence="3">
    <location>
        <begin position="42"/>
        <end position="178"/>
    </location>
</feature>
<comment type="caution">
    <text evidence="4">The sequence shown here is derived from an EMBL/GenBank/DDBJ whole genome shotgun (WGS) entry which is preliminary data.</text>
</comment>
<dbReference type="PANTHER" id="PTHR38593">
    <property type="entry name" value="BLR2558 PROTEIN"/>
    <property type="match status" value="1"/>
</dbReference>
<dbReference type="InterPro" id="IPR025419">
    <property type="entry name" value="DUF4142"/>
</dbReference>
<keyword evidence="2" id="KW-0732">Signal</keyword>
<evidence type="ECO:0000259" key="3">
    <source>
        <dbReference type="Pfam" id="PF13628"/>
    </source>
</evidence>
<dbReference type="InterPro" id="IPR012347">
    <property type="entry name" value="Ferritin-like"/>
</dbReference>
<organism evidence="4 5">
    <name type="scientific">Hydrogenophaga borbori</name>
    <dbReference type="NCBI Taxonomy" id="2294117"/>
    <lineage>
        <taxon>Bacteria</taxon>
        <taxon>Pseudomonadati</taxon>
        <taxon>Pseudomonadota</taxon>
        <taxon>Betaproteobacteria</taxon>
        <taxon>Burkholderiales</taxon>
        <taxon>Comamonadaceae</taxon>
        <taxon>Hydrogenophaga</taxon>
    </lineage>
</organism>
<reference evidence="4 5" key="1">
    <citation type="submission" date="2018-08" db="EMBL/GenBank/DDBJ databases">
        <title>Hydrogenophaga sp. LA-38 isolated from sludge.</title>
        <authorList>
            <person name="Im W.-T."/>
        </authorList>
    </citation>
    <scope>NUCLEOTIDE SEQUENCE [LARGE SCALE GENOMIC DNA]</scope>
    <source>
        <strain evidence="4 5">LA-38</strain>
    </source>
</reference>
<keyword evidence="5" id="KW-1185">Reference proteome</keyword>
<evidence type="ECO:0000256" key="2">
    <source>
        <dbReference type="SAM" id="SignalP"/>
    </source>
</evidence>
<name>A0A372EPS8_9BURK</name>
<dbReference type="EMBL" id="QVLS01000001">
    <property type="protein sequence ID" value="RFP82531.1"/>
    <property type="molecule type" value="Genomic_DNA"/>
</dbReference>